<dbReference type="SUPFAM" id="SSF46689">
    <property type="entry name" value="Homeodomain-like"/>
    <property type="match status" value="1"/>
</dbReference>
<evidence type="ECO:0000256" key="1">
    <source>
        <dbReference type="ARBA" id="ARBA00023015"/>
    </source>
</evidence>
<accession>A0A4R7T8Y0</accession>
<keyword evidence="1" id="KW-0805">Transcription regulation</keyword>
<dbReference type="PANTHER" id="PTHR30055">
    <property type="entry name" value="HTH-TYPE TRANSCRIPTIONAL REGULATOR RUTR"/>
    <property type="match status" value="1"/>
</dbReference>
<protein>
    <submittedName>
        <fullName evidence="6">TetR family transcriptional regulator</fullName>
    </submittedName>
</protein>
<comment type="caution">
    <text evidence="6">The sequence shown here is derived from an EMBL/GenBank/DDBJ whole genome shotgun (WGS) entry which is preliminary data.</text>
</comment>
<dbReference type="InterPro" id="IPR001647">
    <property type="entry name" value="HTH_TetR"/>
</dbReference>
<dbReference type="PRINTS" id="PR00455">
    <property type="entry name" value="HTHTETR"/>
</dbReference>
<sequence>MAAQPDVPASRGYTLRARQERVDQTRLRITEATMRLHEEIGPGATTVSAIAELAGVTRLTVYRHFPDDEALVKACSAHWRGLHPRPDAAAWASVGDPMERLRTALSETYRWARGAEPMMTKIHRDLHVMPEFVSRFLTRDQQSRVEILSEGFRAPGKKSRRLKAALAHAVDFRTWHSLCIAGDLSDDEAANLMLATVAAAIDNT</sequence>
<feature type="DNA-binding region" description="H-T-H motif" evidence="4">
    <location>
        <begin position="46"/>
        <end position="65"/>
    </location>
</feature>
<dbReference type="PROSITE" id="PS50977">
    <property type="entry name" value="HTH_TETR_2"/>
    <property type="match status" value="1"/>
</dbReference>
<gene>
    <name evidence="6" type="ORF">EV138_1195</name>
</gene>
<dbReference type="GO" id="GO:0000976">
    <property type="term" value="F:transcription cis-regulatory region binding"/>
    <property type="evidence" value="ECO:0007669"/>
    <property type="project" value="TreeGrafter"/>
</dbReference>
<name>A0A4R7T8Y0_9ACTN</name>
<evidence type="ECO:0000259" key="5">
    <source>
        <dbReference type="PROSITE" id="PS50977"/>
    </source>
</evidence>
<evidence type="ECO:0000256" key="3">
    <source>
        <dbReference type="ARBA" id="ARBA00023163"/>
    </source>
</evidence>
<proteinExistence type="predicted"/>
<dbReference type="InterPro" id="IPR009057">
    <property type="entry name" value="Homeodomain-like_sf"/>
</dbReference>
<dbReference type="Pfam" id="PF00440">
    <property type="entry name" value="TetR_N"/>
    <property type="match status" value="1"/>
</dbReference>
<evidence type="ECO:0000256" key="2">
    <source>
        <dbReference type="ARBA" id="ARBA00023125"/>
    </source>
</evidence>
<dbReference type="AlphaFoldDB" id="A0A4R7T8Y0"/>
<dbReference type="Proteomes" id="UP000295151">
    <property type="component" value="Unassembled WGS sequence"/>
</dbReference>
<dbReference type="RefSeq" id="WP_202866628.1">
    <property type="nucleotide sequence ID" value="NZ_SOCE01000001.1"/>
</dbReference>
<keyword evidence="2 4" id="KW-0238">DNA-binding</keyword>
<dbReference type="GO" id="GO:0003700">
    <property type="term" value="F:DNA-binding transcription factor activity"/>
    <property type="evidence" value="ECO:0007669"/>
    <property type="project" value="TreeGrafter"/>
</dbReference>
<dbReference type="InterPro" id="IPR050109">
    <property type="entry name" value="HTH-type_TetR-like_transc_reg"/>
</dbReference>
<evidence type="ECO:0000256" key="4">
    <source>
        <dbReference type="PROSITE-ProRule" id="PRU00335"/>
    </source>
</evidence>
<dbReference type="EMBL" id="SOCE01000001">
    <property type="protein sequence ID" value="TDU87668.1"/>
    <property type="molecule type" value="Genomic_DNA"/>
</dbReference>
<keyword evidence="7" id="KW-1185">Reference proteome</keyword>
<organism evidence="6 7">
    <name type="scientific">Kribbella voronezhensis</name>
    <dbReference type="NCBI Taxonomy" id="2512212"/>
    <lineage>
        <taxon>Bacteria</taxon>
        <taxon>Bacillati</taxon>
        <taxon>Actinomycetota</taxon>
        <taxon>Actinomycetes</taxon>
        <taxon>Propionibacteriales</taxon>
        <taxon>Kribbellaceae</taxon>
        <taxon>Kribbella</taxon>
    </lineage>
</organism>
<reference evidence="6 7" key="1">
    <citation type="submission" date="2019-03" db="EMBL/GenBank/DDBJ databases">
        <title>Genomic Encyclopedia of Type Strains, Phase III (KMG-III): the genomes of soil and plant-associated and newly described type strains.</title>
        <authorList>
            <person name="Whitman W."/>
        </authorList>
    </citation>
    <scope>NUCLEOTIDE SEQUENCE [LARGE SCALE GENOMIC DNA]</scope>
    <source>
        <strain evidence="6 7">VKM Ac-2575</strain>
    </source>
</reference>
<evidence type="ECO:0000313" key="7">
    <source>
        <dbReference type="Proteomes" id="UP000295151"/>
    </source>
</evidence>
<keyword evidence="3" id="KW-0804">Transcription</keyword>
<evidence type="ECO:0000313" key="6">
    <source>
        <dbReference type="EMBL" id="TDU87668.1"/>
    </source>
</evidence>
<feature type="domain" description="HTH tetR-type" evidence="5">
    <location>
        <begin position="23"/>
        <end position="83"/>
    </location>
</feature>
<dbReference type="Gene3D" id="1.10.357.10">
    <property type="entry name" value="Tetracycline Repressor, domain 2"/>
    <property type="match status" value="1"/>
</dbReference>
<dbReference type="PANTHER" id="PTHR30055:SF234">
    <property type="entry name" value="HTH-TYPE TRANSCRIPTIONAL REGULATOR BETI"/>
    <property type="match status" value="1"/>
</dbReference>